<evidence type="ECO:0000313" key="11">
    <source>
        <dbReference type="Proteomes" id="UP001555826"/>
    </source>
</evidence>
<feature type="transmembrane region" description="Helical" evidence="7">
    <location>
        <begin position="362"/>
        <end position="380"/>
    </location>
</feature>
<name>A0ABV3PBD9_9ACTN</name>
<comment type="subcellular location">
    <subcellularLocation>
        <location evidence="1">Cell membrane</location>
        <topology evidence="1">Multi-pass membrane protein</topology>
    </subcellularLocation>
</comment>
<feature type="transmembrane region" description="Helical" evidence="7">
    <location>
        <begin position="387"/>
        <end position="407"/>
    </location>
</feature>
<keyword evidence="11" id="KW-1185">Reference proteome</keyword>
<feature type="transmembrane region" description="Helical" evidence="7">
    <location>
        <begin position="309"/>
        <end position="328"/>
    </location>
</feature>
<dbReference type="Pfam" id="PF06738">
    <property type="entry name" value="ThrE"/>
    <property type="match status" value="1"/>
</dbReference>
<dbReference type="Proteomes" id="UP001555826">
    <property type="component" value="Unassembled WGS sequence"/>
</dbReference>
<evidence type="ECO:0000256" key="2">
    <source>
        <dbReference type="ARBA" id="ARBA00022475"/>
    </source>
</evidence>
<feature type="domain" description="Threonine/serine exporter-like N-terminal" evidence="8">
    <location>
        <begin position="46"/>
        <end position="291"/>
    </location>
</feature>
<gene>
    <name evidence="10" type="ORF">AB1207_19530</name>
</gene>
<feature type="transmembrane region" description="Helical" evidence="7">
    <location>
        <begin position="206"/>
        <end position="225"/>
    </location>
</feature>
<evidence type="ECO:0000256" key="3">
    <source>
        <dbReference type="ARBA" id="ARBA00022692"/>
    </source>
</evidence>
<evidence type="ECO:0000259" key="8">
    <source>
        <dbReference type="Pfam" id="PF06738"/>
    </source>
</evidence>
<dbReference type="RefSeq" id="WP_367640081.1">
    <property type="nucleotide sequence ID" value="NZ_JBFNQN010000014.1"/>
</dbReference>
<reference evidence="10 11" key="1">
    <citation type="submission" date="2024-07" db="EMBL/GenBank/DDBJ databases">
        <authorList>
            <person name="Thanompreechachai J."/>
            <person name="Duangmal K."/>
        </authorList>
    </citation>
    <scope>NUCLEOTIDE SEQUENCE [LARGE SCALE GENOMIC DNA]</scope>
    <source>
        <strain evidence="10 11">KCTC 19886</strain>
    </source>
</reference>
<evidence type="ECO:0000313" key="10">
    <source>
        <dbReference type="EMBL" id="MEW9266947.1"/>
    </source>
</evidence>
<evidence type="ECO:0000256" key="1">
    <source>
        <dbReference type="ARBA" id="ARBA00004651"/>
    </source>
</evidence>
<dbReference type="EMBL" id="JBFNQN010000014">
    <property type="protein sequence ID" value="MEW9266947.1"/>
    <property type="molecule type" value="Genomic_DNA"/>
</dbReference>
<feature type="domain" description="Threonine/Serine exporter ThrE" evidence="9">
    <location>
        <begin position="315"/>
        <end position="440"/>
    </location>
</feature>
<keyword evidence="4 7" id="KW-1133">Transmembrane helix</keyword>
<proteinExistence type="inferred from homology"/>
<comment type="caution">
    <text evidence="10">The sequence shown here is derived from an EMBL/GenBank/DDBJ whole genome shotgun (WGS) entry which is preliminary data.</text>
</comment>
<keyword evidence="5 7" id="KW-0472">Membrane</keyword>
<feature type="transmembrane region" description="Helical" evidence="7">
    <location>
        <begin position="174"/>
        <end position="194"/>
    </location>
</feature>
<feature type="transmembrane region" description="Helical" evidence="7">
    <location>
        <begin position="268"/>
        <end position="289"/>
    </location>
</feature>
<sequence length="466" mass="47306">MALRTGLSTARWRTRLAEIVAGDTPSVEPVVDGGLTQPEALDALDAVARMAEALLSAGASAADVTSLALRAAAGAGLRHTQVDINYTAVIVSTAGADRVPLTSARVVKVRASDYSRLGALYELAHEAGDGLPAEEINTRLKRLLSQRRPYRPWISAAGTVGLAAAVAVTIGGTWAVAVCAAFVTCVLQVVLSALNRRGLPAFFQQFAGAAIATAFALALLVAGPHLPDWVGRLPPSLVVGSGIVVLLAGLSLVGSAEDAISGFYVTAGARAFETVLLTTGLVLGIAAVLDLGQRAGIGLSLTFSSGESYPLAVQVAAGAVAAFTWAVSGYAGLRAVLLAGLAGATAVFAAGVATLLGTGPVAAAGLAALLVGLLAEGTAWRWGVPGLVVSVCGIVPLLPGLAIYRAIFSIVGGGTSAGLAQLVTAFGTALALAAGVTLGEFCSQPLRREFDRIEQRVRRRSLNRQF</sequence>
<accession>A0ABV3PBD9</accession>
<dbReference type="InterPro" id="IPR010619">
    <property type="entry name" value="ThrE-like_N"/>
</dbReference>
<keyword evidence="2" id="KW-1003">Cell membrane</keyword>
<dbReference type="InterPro" id="IPR024528">
    <property type="entry name" value="ThrE_2"/>
</dbReference>
<feature type="transmembrane region" description="Helical" evidence="7">
    <location>
        <begin position="419"/>
        <end position="442"/>
    </location>
</feature>
<dbReference type="InterPro" id="IPR050539">
    <property type="entry name" value="ThrE_Dicarb/AminoAcid_Exp"/>
</dbReference>
<protein>
    <submittedName>
        <fullName evidence="10">Threonine/serine exporter family protein</fullName>
    </submittedName>
</protein>
<evidence type="ECO:0000256" key="7">
    <source>
        <dbReference type="SAM" id="Phobius"/>
    </source>
</evidence>
<evidence type="ECO:0000256" key="6">
    <source>
        <dbReference type="ARBA" id="ARBA00034125"/>
    </source>
</evidence>
<feature type="transmembrane region" description="Helical" evidence="7">
    <location>
        <begin position="335"/>
        <end position="356"/>
    </location>
</feature>
<evidence type="ECO:0000256" key="4">
    <source>
        <dbReference type="ARBA" id="ARBA00022989"/>
    </source>
</evidence>
<organism evidence="10 11">
    <name type="scientific">Kineococcus endophyticus</name>
    <dbReference type="NCBI Taxonomy" id="1181883"/>
    <lineage>
        <taxon>Bacteria</taxon>
        <taxon>Bacillati</taxon>
        <taxon>Actinomycetota</taxon>
        <taxon>Actinomycetes</taxon>
        <taxon>Kineosporiales</taxon>
        <taxon>Kineosporiaceae</taxon>
        <taxon>Kineococcus</taxon>
    </lineage>
</organism>
<dbReference type="Pfam" id="PF12821">
    <property type="entry name" value="ThrE_2"/>
    <property type="match status" value="1"/>
</dbReference>
<keyword evidence="3 7" id="KW-0812">Transmembrane</keyword>
<feature type="transmembrane region" description="Helical" evidence="7">
    <location>
        <begin position="150"/>
        <end position="168"/>
    </location>
</feature>
<dbReference type="PANTHER" id="PTHR34390">
    <property type="entry name" value="UPF0442 PROTEIN YJJB-RELATED"/>
    <property type="match status" value="1"/>
</dbReference>
<feature type="transmembrane region" description="Helical" evidence="7">
    <location>
        <begin position="237"/>
        <end position="256"/>
    </location>
</feature>
<comment type="similarity">
    <text evidence="6">Belongs to the ThrE exporter (TC 2.A.79) family.</text>
</comment>
<evidence type="ECO:0000256" key="5">
    <source>
        <dbReference type="ARBA" id="ARBA00023136"/>
    </source>
</evidence>
<evidence type="ECO:0000259" key="9">
    <source>
        <dbReference type="Pfam" id="PF12821"/>
    </source>
</evidence>